<dbReference type="SUPFAM" id="SSF140990">
    <property type="entry name" value="FtsH protease domain-like"/>
    <property type="match status" value="1"/>
</dbReference>
<evidence type="ECO:0000313" key="4">
    <source>
        <dbReference type="EMBL" id="MET3694840.1"/>
    </source>
</evidence>
<keyword evidence="1" id="KW-0067">ATP-binding</keyword>
<dbReference type="Gene3D" id="1.20.58.760">
    <property type="entry name" value="Peptidase M41"/>
    <property type="match status" value="1"/>
</dbReference>
<comment type="caution">
    <text evidence="4">The sequence shown here is derived from an EMBL/GenBank/DDBJ whole genome shotgun (WGS) entry which is preliminary data.</text>
</comment>
<feature type="domain" description="AAA+ ATPase" evidence="3">
    <location>
        <begin position="283"/>
        <end position="425"/>
    </location>
</feature>
<dbReference type="SMART" id="SM00382">
    <property type="entry name" value="AAA"/>
    <property type="match status" value="1"/>
</dbReference>
<dbReference type="PRINTS" id="PR00830">
    <property type="entry name" value="ENDOLAPTASE"/>
</dbReference>
<keyword evidence="5" id="KW-1185">Reference proteome</keyword>
<evidence type="ECO:0000256" key="2">
    <source>
        <dbReference type="SAM" id="MobiDB-lite"/>
    </source>
</evidence>
<comment type="similarity">
    <text evidence="1">Belongs to the AAA ATPase family.</text>
</comment>
<dbReference type="CDD" id="cd19481">
    <property type="entry name" value="RecA-like_protease"/>
    <property type="match status" value="1"/>
</dbReference>
<dbReference type="InterPro" id="IPR037219">
    <property type="entry name" value="Peptidase_M41-like"/>
</dbReference>
<keyword evidence="1" id="KW-0547">Nucleotide-binding</keyword>
<proteinExistence type="inferred from homology"/>
<dbReference type="InterPro" id="IPR003593">
    <property type="entry name" value="AAA+_ATPase"/>
</dbReference>
<evidence type="ECO:0000259" key="3">
    <source>
        <dbReference type="SMART" id="SM00382"/>
    </source>
</evidence>
<gene>
    <name evidence="4" type="ORF">ABID43_004403</name>
</gene>
<dbReference type="RefSeq" id="WP_238280916.1">
    <property type="nucleotide sequence ID" value="NZ_BPQL01000105.1"/>
</dbReference>
<dbReference type="PANTHER" id="PTHR23076">
    <property type="entry name" value="METALLOPROTEASE M41 FTSH"/>
    <property type="match status" value="1"/>
</dbReference>
<dbReference type="SUPFAM" id="SSF52540">
    <property type="entry name" value="P-loop containing nucleoside triphosphate hydrolases"/>
    <property type="match status" value="1"/>
</dbReference>
<dbReference type="EMBL" id="JBEPMM010000019">
    <property type="protein sequence ID" value="MET3694840.1"/>
    <property type="molecule type" value="Genomic_DNA"/>
</dbReference>
<dbReference type="Gene3D" id="1.10.8.60">
    <property type="match status" value="1"/>
</dbReference>
<evidence type="ECO:0000256" key="1">
    <source>
        <dbReference type="RuleBase" id="RU003651"/>
    </source>
</evidence>
<accession>A0ABV2LAF8</accession>
<dbReference type="InterPro" id="IPR003960">
    <property type="entry name" value="ATPase_AAA_CS"/>
</dbReference>
<dbReference type="Proteomes" id="UP001549145">
    <property type="component" value="Unassembled WGS sequence"/>
</dbReference>
<feature type="region of interest" description="Disordered" evidence="2">
    <location>
        <begin position="41"/>
        <end position="60"/>
    </location>
</feature>
<protein>
    <submittedName>
        <fullName evidence="4">AAA+ superfamily predicted ATPase</fullName>
    </submittedName>
</protein>
<organism evidence="4 5">
    <name type="scientific">Methylobacterium goesingense</name>
    <dbReference type="NCBI Taxonomy" id="243690"/>
    <lineage>
        <taxon>Bacteria</taxon>
        <taxon>Pseudomonadati</taxon>
        <taxon>Pseudomonadota</taxon>
        <taxon>Alphaproteobacteria</taxon>
        <taxon>Hyphomicrobiales</taxon>
        <taxon>Methylobacteriaceae</taxon>
        <taxon>Methylobacterium</taxon>
    </lineage>
</organism>
<dbReference type="PANTHER" id="PTHR23076:SF97">
    <property type="entry name" value="ATP-DEPENDENT ZINC METALLOPROTEASE YME1L1"/>
    <property type="match status" value="1"/>
</dbReference>
<dbReference type="Pfam" id="PF01434">
    <property type="entry name" value="Peptidase_M41"/>
    <property type="match status" value="1"/>
</dbReference>
<sequence length="692" mass="72705">MDALGGPSMEAATMRKNKTPAQALKRIPRMTGQEFKDAYDDGYPVYGESTNDQGKPPTPEEVLASASVSTVLAISMLHAMLPPKVLARIQAPPSLALVVSVPGPDWIGPIAHALTSLRAWTEVIKRDGSKKISDNASVGGDSVASALGAGRSVVGVTTAPERYLPAPLVTAADLRIELKSPTPKALRATIRLVTGSPAGRLPADIVQGLSFDEITSCIRKGSSARDCVRRLKVASTSKRAASSDLADVPLVEDTWGYGPAGDHARALVEAVKAHRRGAPWPAAGTRFILAGPPGTGKTSLARSIAKSLGVRITATSVSSWFAQTNGYLNDICKKIDEVFLEASQNGGVLLIDELDSLPNRESCDSRHRDYWVTVVNRVLMTLDGAVSSPASKLVIIGATNFPERLDPALVRPGRLDRVVRIDLPDEQAIEGILRQHLAGALADQDLAPIAAIGAGATGADIAGWAAGARMVATAGKRPMVLADLIGRIVPPETRTPAQQLAVARHEASHAVILETQNVGEVRTVSLVAQGAFAGRTLSRLNNDTSVMSVTNLDALIVSVLAGRAADQQWDAVTAGSAGGSGSDLAHATALVAGKHASWGLGQSLLYRGDQADALALLRVDPTFRRLVEDDLSRLYEISRDLVSRNTDVIDRIARRLVERRVMGGDEVRAIIAGSPVGGAKPARVSGKGGPNA</sequence>
<name>A0ABV2LAF8_9HYPH</name>
<dbReference type="Gene3D" id="3.40.50.300">
    <property type="entry name" value="P-loop containing nucleotide triphosphate hydrolases"/>
    <property type="match status" value="1"/>
</dbReference>
<dbReference type="InterPro" id="IPR027417">
    <property type="entry name" value="P-loop_NTPase"/>
</dbReference>
<dbReference type="PROSITE" id="PS00674">
    <property type="entry name" value="AAA"/>
    <property type="match status" value="1"/>
</dbReference>
<dbReference type="InterPro" id="IPR000642">
    <property type="entry name" value="Peptidase_M41"/>
</dbReference>
<dbReference type="InterPro" id="IPR003959">
    <property type="entry name" value="ATPase_AAA_core"/>
</dbReference>
<feature type="region of interest" description="Disordered" evidence="2">
    <location>
        <begin position="1"/>
        <end position="30"/>
    </location>
</feature>
<dbReference type="Pfam" id="PF00004">
    <property type="entry name" value="AAA"/>
    <property type="match status" value="1"/>
</dbReference>
<reference evidence="4 5" key="1">
    <citation type="submission" date="2024-06" db="EMBL/GenBank/DDBJ databases">
        <title>Genomic Encyclopedia of Type Strains, Phase IV (KMG-IV): sequencing the most valuable type-strain genomes for metagenomic binning, comparative biology and taxonomic classification.</title>
        <authorList>
            <person name="Goeker M."/>
        </authorList>
    </citation>
    <scope>NUCLEOTIDE SEQUENCE [LARGE SCALE GENOMIC DNA]</scope>
    <source>
        <strain evidence="4 5">DSM 21331</strain>
    </source>
</reference>
<evidence type="ECO:0000313" key="5">
    <source>
        <dbReference type="Proteomes" id="UP001549145"/>
    </source>
</evidence>